<gene>
    <name evidence="1" type="ORF">GCM10008956_36040</name>
</gene>
<proteinExistence type="predicted"/>
<protein>
    <submittedName>
        <fullName evidence="1">Uncharacterized protein</fullName>
    </submittedName>
</protein>
<sequence>MLADLTQLLVAPPDALRAAVVEENVLGKRTPRTRVASWKYLNTLYDLTGDDLVRSGFLSLWHAFPEAQPHLALVRALERDALLRRSAPWILALPEGAPVRWADLAEEFTRQGVQYSPKTLRSATQNLLSSWAQAGWLRGKVAKTRAPSSWHPAAIAYLLRRQYEAGARGAALFDLPLAPVLGVSAAQLDGLAYAAAQERLLTYRRLADVVEITFGPVDA</sequence>
<evidence type="ECO:0000313" key="1">
    <source>
        <dbReference type="EMBL" id="GGM57158.1"/>
    </source>
</evidence>
<dbReference type="EMBL" id="BMQG01000021">
    <property type="protein sequence ID" value="GGM57158.1"/>
    <property type="molecule type" value="Genomic_DNA"/>
</dbReference>
<evidence type="ECO:0000313" key="2">
    <source>
        <dbReference type="Proteomes" id="UP000600547"/>
    </source>
</evidence>
<accession>A0A8H9GSF0</accession>
<organism evidence="1 2">
    <name type="scientific">Deinococcus arenae</name>
    <dbReference type="NCBI Taxonomy" id="1452751"/>
    <lineage>
        <taxon>Bacteria</taxon>
        <taxon>Thermotogati</taxon>
        <taxon>Deinococcota</taxon>
        <taxon>Deinococci</taxon>
        <taxon>Deinococcales</taxon>
        <taxon>Deinococcaceae</taxon>
        <taxon>Deinococcus</taxon>
    </lineage>
</organism>
<dbReference type="Proteomes" id="UP000600547">
    <property type="component" value="Unassembled WGS sequence"/>
</dbReference>
<name>A0A8H9GSF0_9DEIO</name>
<keyword evidence="2" id="KW-1185">Reference proteome</keyword>
<comment type="caution">
    <text evidence="1">The sequence shown here is derived from an EMBL/GenBank/DDBJ whole genome shotgun (WGS) entry which is preliminary data.</text>
</comment>
<dbReference type="AlphaFoldDB" id="A0A8H9GSF0"/>
<dbReference type="InterPro" id="IPR023137">
    <property type="entry name" value="BrxA_sf"/>
</dbReference>
<dbReference type="Gene3D" id="1.10.3540.10">
    <property type="entry name" value="uncharacterized protein from magnetospirillum magneticum domain"/>
    <property type="match status" value="1"/>
</dbReference>
<reference evidence="2" key="1">
    <citation type="journal article" date="2019" name="Int. J. Syst. Evol. Microbiol.">
        <title>The Global Catalogue of Microorganisms (GCM) 10K type strain sequencing project: providing services to taxonomists for standard genome sequencing and annotation.</title>
        <authorList>
            <consortium name="The Broad Institute Genomics Platform"/>
            <consortium name="The Broad Institute Genome Sequencing Center for Infectious Disease"/>
            <person name="Wu L."/>
            <person name="Ma J."/>
        </authorList>
    </citation>
    <scope>NUCLEOTIDE SEQUENCE [LARGE SCALE GENOMIC DNA]</scope>
    <source>
        <strain evidence="2">JCM 31047</strain>
    </source>
</reference>